<gene>
    <name evidence="2" type="ORF">SAMN04488591_0468</name>
</gene>
<dbReference type="InterPro" id="IPR004360">
    <property type="entry name" value="Glyas_Fos-R_dOase_dom"/>
</dbReference>
<dbReference type="AlphaFoldDB" id="A0A1I6FXD3"/>
<feature type="domain" description="VOC" evidence="1">
    <location>
        <begin position="14"/>
        <end position="139"/>
    </location>
</feature>
<dbReference type="Proteomes" id="UP000198877">
    <property type="component" value="Unassembled WGS sequence"/>
</dbReference>
<dbReference type="EMBL" id="FOYR01000001">
    <property type="protein sequence ID" value="SFR34622.1"/>
    <property type="molecule type" value="Genomic_DNA"/>
</dbReference>
<organism evidence="2 3">
    <name type="scientific">Microbacterium azadirachtae</name>
    <dbReference type="NCBI Taxonomy" id="582680"/>
    <lineage>
        <taxon>Bacteria</taxon>
        <taxon>Bacillati</taxon>
        <taxon>Actinomycetota</taxon>
        <taxon>Actinomycetes</taxon>
        <taxon>Micrococcales</taxon>
        <taxon>Microbacteriaceae</taxon>
        <taxon>Microbacterium</taxon>
    </lineage>
</organism>
<dbReference type="Gene3D" id="3.10.180.10">
    <property type="entry name" value="2,3-Dihydroxybiphenyl 1,2-Dioxygenase, domain 1"/>
    <property type="match status" value="1"/>
</dbReference>
<evidence type="ECO:0000259" key="1">
    <source>
        <dbReference type="PROSITE" id="PS51819"/>
    </source>
</evidence>
<accession>A0A1I6FXD3</accession>
<dbReference type="SUPFAM" id="SSF54593">
    <property type="entry name" value="Glyoxalase/Bleomycin resistance protein/Dihydroxybiphenyl dioxygenase"/>
    <property type="match status" value="1"/>
</dbReference>
<evidence type="ECO:0000313" key="2">
    <source>
        <dbReference type="EMBL" id="SFR34622.1"/>
    </source>
</evidence>
<dbReference type="InterPro" id="IPR029068">
    <property type="entry name" value="Glyas_Bleomycin-R_OHBP_Dase"/>
</dbReference>
<name>A0A1I6FXD3_9MICO</name>
<reference evidence="3" key="1">
    <citation type="submission" date="2016-10" db="EMBL/GenBank/DDBJ databases">
        <authorList>
            <person name="Varghese N."/>
            <person name="Submissions S."/>
        </authorList>
    </citation>
    <scope>NUCLEOTIDE SEQUENCE [LARGE SCALE GENOMIC DNA]</scope>
    <source>
        <strain evidence="3">CL127</strain>
    </source>
</reference>
<dbReference type="PROSITE" id="PS51819">
    <property type="entry name" value="VOC"/>
    <property type="match status" value="1"/>
</dbReference>
<dbReference type="Pfam" id="PF00903">
    <property type="entry name" value="Glyoxalase"/>
    <property type="match status" value="1"/>
</dbReference>
<dbReference type="InterPro" id="IPR037523">
    <property type="entry name" value="VOC_core"/>
</dbReference>
<sequence length="148" mass="16218">MARLDYCRGVSTVRLEGVTVLADDVAQMTAFLCRGVGLRLDVQERDYSSFSGEGIRLAVFSRHGMLANTHDHPDYRRPRGGQAFELNLECENPSAVRARLDIVAAHGGTVIAEPIDTDWGHHTAFFADPEGNIHSLFAVLDVAPNDVL</sequence>
<protein>
    <submittedName>
        <fullName evidence="2">Glyoxalase-like domain-containing protein</fullName>
    </submittedName>
</protein>
<proteinExistence type="predicted"/>
<evidence type="ECO:0000313" key="3">
    <source>
        <dbReference type="Proteomes" id="UP000198877"/>
    </source>
</evidence>